<evidence type="ECO:0000256" key="1">
    <source>
        <dbReference type="ARBA" id="ARBA00022723"/>
    </source>
</evidence>
<keyword evidence="3" id="KW-0238">DNA-binding</keyword>
<feature type="region of interest" description="Disordered" evidence="6">
    <location>
        <begin position="1"/>
        <end position="24"/>
    </location>
</feature>
<dbReference type="InterPro" id="IPR053230">
    <property type="entry name" value="Trans_reg_galc"/>
</dbReference>
<dbReference type="SMART" id="SM00906">
    <property type="entry name" value="Fungal_trans"/>
    <property type="match status" value="1"/>
</dbReference>
<feature type="compositionally biased region" description="Low complexity" evidence="6">
    <location>
        <begin position="186"/>
        <end position="195"/>
    </location>
</feature>
<dbReference type="EMBL" id="KZ825166">
    <property type="protein sequence ID" value="PYI16632.1"/>
    <property type="molecule type" value="Genomic_DNA"/>
</dbReference>
<keyword evidence="2" id="KW-0805">Transcription regulation</keyword>
<dbReference type="Gene3D" id="4.10.240.10">
    <property type="entry name" value="Zn(2)-C6 fungal-type DNA-binding domain"/>
    <property type="match status" value="1"/>
</dbReference>
<feature type="region of interest" description="Disordered" evidence="6">
    <location>
        <begin position="172"/>
        <end position="204"/>
    </location>
</feature>
<dbReference type="Proteomes" id="UP000249829">
    <property type="component" value="Unassembled WGS sequence"/>
</dbReference>
<dbReference type="InterPro" id="IPR036864">
    <property type="entry name" value="Zn2-C6_fun-type_DNA-bd_sf"/>
</dbReference>
<gene>
    <name evidence="8" type="ORF">BO99DRAFT_445229</name>
</gene>
<evidence type="ECO:0000256" key="3">
    <source>
        <dbReference type="ARBA" id="ARBA00023125"/>
    </source>
</evidence>
<keyword evidence="9" id="KW-1185">Reference proteome</keyword>
<dbReference type="CDD" id="cd12148">
    <property type="entry name" value="fungal_TF_MHR"/>
    <property type="match status" value="1"/>
</dbReference>
<name>A0A2V5H3X7_ASPV1</name>
<dbReference type="GO" id="GO:0000981">
    <property type="term" value="F:DNA-binding transcription factor activity, RNA polymerase II-specific"/>
    <property type="evidence" value="ECO:0007669"/>
    <property type="project" value="InterPro"/>
</dbReference>
<dbReference type="GO" id="GO:0003677">
    <property type="term" value="F:DNA binding"/>
    <property type="evidence" value="ECO:0007669"/>
    <property type="project" value="UniProtKB-KW"/>
</dbReference>
<evidence type="ECO:0000256" key="5">
    <source>
        <dbReference type="ARBA" id="ARBA00023242"/>
    </source>
</evidence>
<dbReference type="CDD" id="cd00067">
    <property type="entry name" value="GAL4"/>
    <property type="match status" value="1"/>
</dbReference>
<dbReference type="InterPro" id="IPR007219">
    <property type="entry name" value="XnlR_reg_dom"/>
</dbReference>
<evidence type="ECO:0000313" key="8">
    <source>
        <dbReference type="EMBL" id="PYI16632.1"/>
    </source>
</evidence>
<dbReference type="Pfam" id="PF00172">
    <property type="entry name" value="Zn_clus"/>
    <property type="match status" value="1"/>
</dbReference>
<feature type="region of interest" description="Disordered" evidence="6">
    <location>
        <begin position="788"/>
        <end position="829"/>
    </location>
</feature>
<evidence type="ECO:0000256" key="4">
    <source>
        <dbReference type="ARBA" id="ARBA00023163"/>
    </source>
</evidence>
<dbReference type="PROSITE" id="PS00463">
    <property type="entry name" value="ZN2_CY6_FUNGAL_1"/>
    <property type="match status" value="1"/>
</dbReference>
<dbReference type="AlphaFoldDB" id="A0A2V5H3X7"/>
<organism evidence="8 9">
    <name type="scientific">Aspergillus violaceofuscus (strain CBS 115571)</name>
    <dbReference type="NCBI Taxonomy" id="1450538"/>
    <lineage>
        <taxon>Eukaryota</taxon>
        <taxon>Fungi</taxon>
        <taxon>Dikarya</taxon>
        <taxon>Ascomycota</taxon>
        <taxon>Pezizomycotina</taxon>
        <taxon>Eurotiomycetes</taxon>
        <taxon>Eurotiomycetidae</taxon>
        <taxon>Eurotiales</taxon>
        <taxon>Aspergillaceae</taxon>
        <taxon>Aspergillus</taxon>
    </lineage>
</organism>
<dbReference type="SMART" id="SM00066">
    <property type="entry name" value="GAL4"/>
    <property type="match status" value="1"/>
</dbReference>
<proteinExistence type="predicted"/>
<dbReference type="PANTHER" id="PTHR47654">
    <property type="entry name" value="ZN(II)2CYS6 TRANSCRIPTION FACTOR (EUROFUNG)-RELATED"/>
    <property type="match status" value="1"/>
</dbReference>
<evidence type="ECO:0000256" key="2">
    <source>
        <dbReference type="ARBA" id="ARBA00023015"/>
    </source>
</evidence>
<dbReference type="Pfam" id="PF04082">
    <property type="entry name" value="Fungal_trans"/>
    <property type="match status" value="1"/>
</dbReference>
<accession>A0A2V5H3X7</accession>
<evidence type="ECO:0000256" key="6">
    <source>
        <dbReference type="SAM" id="MobiDB-lite"/>
    </source>
</evidence>
<dbReference type="PROSITE" id="PS50048">
    <property type="entry name" value="ZN2_CY6_FUNGAL_2"/>
    <property type="match status" value="1"/>
</dbReference>
<dbReference type="GO" id="GO:0006351">
    <property type="term" value="P:DNA-templated transcription"/>
    <property type="evidence" value="ECO:0007669"/>
    <property type="project" value="InterPro"/>
</dbReference>
<dbReference type="InterPro" id="IPR001138">
    <property type="entry name" value="Zn2Cys6_DnaBD"/>
</dbReference>
<dbReference type="OMA" id="INPGRKW"/>
<keyword evidence="5" id="KW-0539">Nucleus</keyword>
<dbReference type="GO" id="GO:0008270">
    <property type="term" value="F:zinc ion binding"/>
    <property type="evidence" value="ECO:0007669"/>
    <property type="project" value="InterPro"/>
</dbReference>
<dbReference type="SUPFAM" id="SSF57701">
    <property type="entry name" value="Zn2/Cys6 DNA-binding domain"/>
    <property type="match status" value="1"/>
</dbReference>
<evidence type="ECO:0000313" key="9">
    <source>
        <dbReference type="Proteomes" id="UP000249829"/>
    </source>
</evidence>
<keyword evidence="4" id="KW-0804">Transcription</keyword>
<evidence type="ECO:0000259" key="7">
    <source>
        <dbReference type="PROSITE" id="PS50048"/>
    </source>
</evidence>
<protein>
    <recommendedName>
        <fullName evidence="7">Zn(2)-C6 fungal-type domain-containing protein</fullName>
    </recommendedName>
</protein>
<reference evidence="8 9" key="1">
    <citation type="submission" date="2018-02" db="EMBL/GenBank/DDBJ databases">
        <title>The genomes of Aspergillus section Nigri reveals drivers in fungal speciation.</title>
        <authorList>
            <consortium name="DOE Joint Genome Institute"/>
            <person name="Vesth T.C."/>
            <person name="Nybo J."/>
            <person name="Theobald S."/>
            <person name="Brandl J."/>
            <person name="Frisvad J.C."/>
            <person name="Nielsen K.F."/>
            <person name="Lyhne E.K."/>
            <person name="Kogle M.E."/>
            <person name="Kuo A."/>
            <person name="Riley R."/>
            <person name="Clum A."/>
            <person name="Nolan M."/>
            <person name="Lipzen A."/>
            <person name="Salamov A."/>
            <person name="Henrissat B."/>
            <person name="Wiebenga A."/>
            <person name="De vries R.P."/>
            <person name="Grigoriev I.V."/>
            <person name="Mortensen U.H."/>
            <person name="Andersen M.R."/>
            <person name="Baker S.E."/>
        </authorList>
    </citation>
    <scope>NUCLEOTIDE SEQUENCE [LARGE SCALE GENOMIC DNA]</scope>
    <source>
        <strain evidence="8 9">CBS 115571</strain>
    </source>
</reference>
<dbReference type="PANTHER" id="PTHR47654:SF3">
    <property type="entry name" value="ZN(II)2CYS6 TRANSCRIPTION FACTOR (EUROFUNG)"/>
    <property type="match status" value="1"/>
</dbReference>
<sequence>MTSHSPRNPKALRPLAPAPSISPVAPDIDVKPIKKRSNACEACKRRKTKCLGEVPCDKCLQTGTECRFVEESDRRKKLALRRFEQELSSAHLLLDRIHVAYENNQNAELGELFELLQDRSTLVPKIEAHTRQKVQDLEERVAFYEGLTQNLSTRFGLDVSDYIADSVKEALPSRSHASAEPQRPLSASSSSSMGSLDEVDTLNVDVNRDRQSRSTGFIGKGSEIAWLQRLDAEVSGLGESDSEQHVQPDKANLSSLNYHLDHLAISEPSQAGDLYAMPPKPWADQLLDTYFLFTHTSFPILLKSLFYTQYESASGSRWASPRPGWLVILNLVFAIGATHLQLRKEHWEGELEDRNFLAKAIALNEKQSSVLDDVDLQQVQIRVLFALYYLGAGQISRSWQLVGCAARSAIALGLNLRVIDRDLDSGSKEFRSRLWWSIVDLEQLLCTATGRTSCIDWHCCSVTAPIPFDEDQLHESDEADRLLRTKAQEQELPFTLHATPQQLQERTRWLRSVRSNSSLFFFYTTDLAVISHAAISAVYSLQSLPGTRSESHKQIKAYQHKLTEWLSCIHEPWTFSDSQGHFTGHATCREQVLLAFSFYSTQIVLNRPCLTRPEAKNATGARRPRSWFDNDRSLVCLQSAMDLISILPDAPDMGWLYTMAPWWSIVHYLMQASVIVLLQLCVGPVGVSERGETTEGEGQGAEGTAEEPETILQVSKKCLRWLSAMGHRSSSARNAFLICDRLFRKIAAVQKLDLGGNLPASSDLADGTAADTLQHYYVKSLKTGYGHLPHQKPLSGRRVDDDDDDDDGDQFWGADYTAPEGAVDERDVAPSTLDPALLEVYEALIRESPTGDDLFFRHGP</sequence>
<keyword evidence="1" id="KW-0479">Metal-binding</keyword>
<feature type="domain" description="Zn(2)-C6 fungal-type" evidence="7">
    <location>
        <begin position="39"/>
        <end position="68"/>
    </location>
</feature>